<dbReference type="PANTHER" id="PTHR47990">
    <property type="entry name" value="2-OXOGLUTARATE (2OG) AND FE(II)-DEPENDENT OXYGENASE SUPERFAMILY PROTEIN-RELATED"/>
    <property type="match status" value="1"/>
</dbReference>
<keyword evidence="4" id="KW-1185">Reference proteome</keyword>
<evidence type="ECO:0000259" key="1">
    <source>
        <dbReference type="Pfam" id="PF03171"/>
    </source>
</evidence>
<evidence type="ECO:0000313" key="3">
    <source>
        <dbReference type="EMBL" id="CAB9523531.1"/>
    </source>
</evidence>
<sequence>MGTISAAKIENNVNSDGKLAAKDYFVNHVNQVVAEVDQRMNGELAQEPSEYPCIDISSWMTTDNKKFNQEDRDKVAAQVAQQAIEAGSFNIVGHGIDLEFLDRLDEQSKKFFGMSLEDKKKHSIEASHHGYIPIQSESASTIYNRQDCKETEKKDLRELFAAVYPVEGNESEEPSFYREVLNEFMHHMNKLDRVLHKILALALARAKGVTLPESLFNDAKGTATAGLLRVSHYASMPPEFDNAFKLAPHSDWGPLTILYSHQVQGLEEERDGKWIQVPARRGEVHIVIGEVISAWSNLLFKNNVHYVSQQAPPDRVSYAYFCGQGFDLTRRDTDEDGMEPVCAPGETPKFGRISPRSHLLEYTKVYLSSNE</sequence>
<dbReference type="AlphaFoldDB" id="A0A9N8EQA1"/>
<evidence type="ECO:0000313" key="4">
    <source>
        <dbReference type="Proteomes" id="UP001153069"/>
    </source>
</evidence>
<accession>A0A9N8EQA1</accession>
<dbReference type="Pfam" id="PF03171">
    <property type="entry name" value="2OG-FeII_Oxy"/>
    <property type="match status" value="1"/>
</dbReference>
<feature type="domain" description="Non-haem dioxygenase N-terminal" evidence="2">
    <location>
        <begin position="52"/>
        <end position="167"/>
    </location>
</feature>
<dbReference type="OrthoDB" id="288590at2759"/>
<dbReference type="InterPro" id="IPR044861">
    <property type="entry name" value="IPNS-like_FE2OG_OXY"/>
</dbReference>
<reference evidence="3" key="1">
    <citation type="submission" date="2020-06" db="EMBL/GenBank/DDBJ databases">
        <authorList>
            <consortium name="Plant Systems Biology data submission"/>
        </authorList>
    </citation>
    <scope>NUCLEOTIDE SEQUENCE</scope>
    <source>
        <strain evidence="3">D6</strain>
    </source>
</reference>
<proteinExistence type="predicted"/>
<organism evidence="3 4">
    <name type="scientific">Seminavis robusta</name>
    <dbReference type="NCBI Taxonomy" id="568900"/>
    <lineage>
        <taxon>Eukaryota</taxon>
        <taxon>Sar</taxon>
        <taxon>Stramenopiles</taxon>
        <taxon>Ochrophyta</taxon>
        <taxon>Bacillariophyta</taxon>
        <taxon>Bacillariophyceae</taxon>
        <taxon>Bacillariophycidae</taxon>
        <taxon>Naviculales</taxon>
        <taxon>Naviculaceae</taxon>
        <taxon>Seminavis</taxon>
    </lineage>
</organism>
<dbReference type="Proteomes" id="UP001153069">
    <property type="component" value="Unassembled WGS sequence"/>
</dbReference>
<name>A0A9N8EQA1_9STRA</name>
<dbReference type="Gene3D" id="2.60.120.330">
    <property type="entry name" value="B-lactam Antibiotic, Isopenicillin N Synthase, Chain"/>
    <property type="match status" value="1"/>
</dbReference>
<dbReference type="SUPFAM" id="SSF51197">
    <property type="entry name" value="Clavaminate synthase-like"/>
    <property type="match status" value="1"/>
</dbReference>
<gene>
    <name evidence="3" type="ORF">SEMRO_1427_G271780.1</name>
</gene>
<dbReference type="Pfam" id="PF14226">
    <property type="entry name" value="DIOX_N"/>
    <property type="match status" value="1"/>
</dbReference>
<dbReference type="InterPro" id="IPR027443">
    <property type="entry name" value="IPNS-like_sf"/>
</dbReference>
<comment type="caution">
    <text evidence="3">The sequence shown here is derived from an EMBL/GenBank/DDBJ whole genome shotgun (WGS) entry which is preliminary data.</text>
</comment>
<protein>
    <submittedName>
        <fullName evidence="3">Flavonol synthase/flavanone 3-hydroxylase</fullName>
    </submittedName>
</protein>
<feature type="domain" description="Isopenicillin N synthase-like Fe(2+) 2OG dioxygenase" evidence="1">
    <location>
        <begin position="230"/>
        <end position="323"/>
    </location>
</feature>
<dbReference type="InterPro" id="IPR050231">
    <property type="entry name" value="Iron_ascorbate_oxido_reductase"/>
</dbReference>
<evidence type="ECO:0000259" key="2">
    <source>
        <dbReference type="Pfam" id="PF14226"/>
    </source>
</evidence>
<dbReference type="EMBL" id="CAICTM010001425">
    <property type="protein sequence ID" value="CAB9523531.1"/>
    <property type="molecule type" value="Genomic_DNA"/>
</dbReference>
<dbReference type="InterPro" id="IPR026992">
    <property type="entry name" value="DIOX_N"/>
</dbReference>